<dbReference type="Proteomes" id="UP000887581">
    <property type="component" value="Unplaced"/>
</dbReference>
<accession>A0A915PIC8</accession>
<organism evidence="1 2">
    <name type="scientific">Setaria digitata</name>
    <dbReference type="NCBI Taxonomy" id="48799"/>
    <lineage>
        <taxon>Eukaryota</taxon>
        <taxon>Metazoa</taxon>
        <taxon>Ecdysozoa</taxon>
        <taxon>Nematoda</taxon>
        <taxon>Chromadorea</taxon>
        <taxon>Rhabditida</taxon>
        <taxon>Spirurina</taxon>
        <taxon>Spiruromorpha</taxon>
        <taxon>Filarioidea</taxon>
        <taxon>Setariidae</taxon>
        <taxon>Setaria</taxon>
    </lineage>
</organism>
<proteinExistence type="predicted"/>
<sequence>MYNVDLNEKKMNSEEMLVDIYKYQQPTGLKLWITMNMGALLCDAVQTLKKKEGKVPLNVCLVGTEMTTPLFNPVFEQFTEDGTELLSAGKMVEWTDPINLDPDDSTGIHRKDKP</sequence>
<evidence type="ECO:0000313" key="2">
    <source>
        <dbReference type="WBParaSite" id="sdigi.contig19.g1695.t1"/>
    </source>
</evidence>
<protein>
    <submittedName>
        <fullName evidence="2">Uncharacterized protein</fullName>
    </submittedName>
</protein>
<dbReference type="WBParaSite" id="sdigi.contig19.g1695.t1">
    <property type="protein sequence ID" value="sdigi.contig19.g1695.t1"/>
    <property type="gene ID" value="sdigi.contig19.g1695"/>
</dbReference>
<dbReference type="AlphaFoldDB" id="A0A915PIC8"/>
<name>A0A915PIC8_9BILA</name>
<reference evidence="2" key="1">
    <citation type="submission" date="2022-11" db="UniProtKB">
        <authorList>
            <consortium name="WormBaseParasite"/>
        </authorList>
    </citation>
    <scope>IDENTIFICATION</scope>
</reference>
<keyword evidence="1" id="KW-1185">Reference proteome</keyword>
<evidence type="ECO:0000313" key="1">
    <source>
        <dbReference type="Proteomes" id="UP000887581"/>
    </source>
</evidence>